<reference evidence="2 3" key="1">
    <citation type="submission" date="2024-03" db="EMBL/GenBank/DDBJ databases">
        <title>The Acrasis kona genome and developmental transcriptomes reveal deep origins of eukaryotic multicellular pathways.</title>
        <authorList>
            <person name="Sheikh S."/>
            <person name="Fu C.-J."/>
            <person name="Brown M.W."/>
            <person name="Baldauf S.L."/>
        </authorList>
    </citation>
    <scope>NUCLEOTIDE SEQUENCE [LARGE SCALE GENOMIC DNA]</scope>
    <source>
        <strain evidence="2 3">ATCC MYA-3509</strain>
    </source>
</reference>
<dbReference type="EMBL" id="JAOPGA020000612">
    <property type="protein sequence ID" value="KAL0479946.1"/>
    <property type="molecule type" value="Genomic_DNA"/>
</dbReference>
<sequence length="430" mass="48662">MSSKDYSETNYERSGADITIEPSLQQRSFFGIVYWGNVASGRISILATTKNVTMNQIFSWDREVVEYRRETQYFFVESRSILPLHILCYSNSTPLSIIAGSGDDWGVDPLVGTNDQYPQSYYVRYVPQDEITYIAINFNCKSDNCGVATLKVSLGADYISQGDNIIAGTFYKPYLFQVEQLADTEITVSVPSVGSNNFVHDYNSNSITHFKNNKYTNVTILPSPESRNVLLGLTSMSDITVPVHVSQKPISIIPIGRHLSIPTINNHRYYFSINATSDRLVMMVKYNNSEKNSDLMYIRIDRGQYGTNPFITSQDHYFALDTSIQVGVYHMMVQTRCNGACEDITINIYDNDSDKMRGMDSSLTIMIAACIAGAVLIGAVCTLFIVLLCFVMLRCRERVIRHPVPVKSRLDRTESQKRLRFSDDLVDEQF</sequence>
<evidence type="ECO:0000313" key="2">
    <source>
        <dbReference type="EMBL" id="KAL0479946.1"/>
    </source>
</evidence>
<dbReference type="AlphaFoldDB" id="A0AAW2YT11"/>
<dbReference type="Proteomes" id="UP001431209">
    <property type="component" value="Unassembled WGS sequence"/>
</dbReference>
<accession>A0AAW2YT11</accession>
<evidence type="ECO:0008006" key="4">
    <source>
        <dbReference type="Google" id="ProtNLM"/>
    </source>
</evidence>
<name>A0AAW2YT11_9EUKA</name>
<evidence type="ECO:0000256" key="1">
    <source>
        <dbReference type="SAM" id="Phobius"/>
    </source>
</evidence>
<keyword evidence="1" id="KW-0472">Membrane</keyword>
<protein>
    <recommendedName>
        <fullName evidence="4">IgGFc-binding protein N-terminal domain-containing protein</fullName>
    </recommendedName>
</protein>
<feature type="transmembrane region" description="Helical" evidence="1">
    <location>
        <begin position="365"/>
        <end position="393"/>
    </location>
</feature>
<comment type="caution">
    <text evidence="2">The sequence shown here is derived from an EMBL/GenBank/DDBJ whole genome shotgun (WGS) entry which is preliminary data.</text>
</comment>
<keyword evidence="3" id="KW-1185">Reference proteome</keyword>
<gene>
    <name evidence="2" type="ORF">AKO1_007487</name>
</gene>
<evidence type="ECO:0000313" key="3">
    <source>
        <dbReference type="Proteomes" id="UP001431209"/>
    </source>
</evidence>
<keyword evidence="1" id="KW-1133">Transmembrane helix</keyword>
<proteinExistence type="predicted"/>
<organism evidence="2 3">
    <name type="scientific">Acrasis kona</name>
    <dbReference type="NCBI Taxonomy" id="1008807"/>
    <lineage>
        <taxon>Eukaryota</taxon>
        <taxon>Discoba</taxon>
        <taxon>Heterolobosea</taxon>
        <taxon>Tetramitia</taxon>
        <taxon>Eutetramitia</taxon>
        <taxon>Acrasidae</taxon>
        <taxon>Acrasis</taxon>
    </lineage>
</organism>
<keyword evidence="1" id="KW-0812">Transmembrane</keyword>